<evidence type="ECO:0000313" key="10">
    <source>
        <dbReference type="Proteomes" id="UP001280629"/>
    </source>
</evidence>
<protein>
    <submittedName>
        <fullName evidence="9">ABC transporter ATP-binding protein</fullName>
    </submittedName>
</protein>
<keyword evidence="4" id="KW-1003">Cell membrane</keyword>
<dbReference type="EMBL" id="JAUBDH010000001">
    <property type="protein sequence ID" value="MDW0108723.1"/>
    <property type="molecule type" value="Genomic_DNA"/>
</dbReference>
<evidence type="ECO:0000256" key="3">
    <source>
        <dbReference type="ARBA" id="ARBA00022448"/>
    </source>
</evidence>
<dbReference type="GO" id="GO:0005524">
    <property type="term" value="F:ATP binding"/>
    <property type="evidence" value="ECO:0007669"/>
    <property type="project" value="UniProtKB-KW"/>
</dbReference>
<keyword evidence="5" id="KW-0547">Nucleotide-binding</keyword>
<dbReference type="PROSITE" id="PS00211">
    <property type="entry name" value="ABC_TRANSPORTER_1"/>
    <property type="match status" value="1"/>
</dbReference>
<keyword evidence="6 9" id="KW-0067">ATP-binding</keyword>
<evidence type="ECO:0000256" key="7">
    <source>
        <dbReference type="ARBA" id="ARBA00023136"/>
    </source>
</evidence>
<evidence type="ECO:0000256" key="5">
    <source>
        <dbReference type="ARBA" id="ARBA00022741"/>
    </source>
</evidence>
<organism evidence="9 10">
    <name type="scientific">Sporosarcina aquimarina</name>
    <dbReference type="NCBI Taxonomy" id="114975"/>
    <lineage>
        <taxon>Bacteria</taxon>
        <taxon>Bacillati</taxon>
        <taxon>Bacillota</taxon>
        <taxon>Bacilli</taxon>
        <taxon>Bacillales</taxon>
        <taxon>Caryophanaceae</taxon>
        <taxon>Sporosarcina</taxon>
    </lineage>
</organism>
<dbReference type="InterPro" id="IPR013563">
    <property type="entry name" value="Oligopep_ABC_C"/>
</dbReference>
<sequence>MGTPILDVKQLRTYFYLDDEKVAKAVDDVSFAIRPGETVAIVGESGSGKSMTANSVMGLIGKPGKIVEGKIELNGRELTGLTEKQMTSIRGKEMAMIFQEPMTALNPVFTVGNQIIEMLRKHKKMSKKLAREQAIHLLEVVGISRPDQIVDEYPHRLSGGMRQRVMIAIAISCQPKLLIADEPTTALDVTIQAQILALLEDMRKKMDMSILMITHDLGVVSDYADRVIVMYGGQVVEQSTTKELLRNTKHPYTQGLLDSMPDLSTNVDRLKTVAGTVPAATEFPEGCRFASRCPFVMEKCVATNPELIEVGHGHQVRCHLYGEETL</sequence>
<dbReference type="PANTHER" id="PTHR43297">
    <property type="entry name" value="OLIGOPEPTIDE TRANSPORT ATP-BINDING PROTEIN APPD"/>
    <property type="match status" value="1"/>
</dbReference>
<comment type="similarity">
    <text evidence="2">Belongs to the ABC transporter superfamily.</text>
</comment>
<dbReference type="InterPro" id="IPR017871">
    <property type="entry name" value="ABC_transporter-like_CS"/>
</dbReference>
<evidence type="ECO:0000256" key="6">
    <source>
        <dbReference type="ARBA" id="ARBA00022840"/>
    </source>
</evidence>
<dbReference type="InterPro" id="IPR050388">
    <property type="entry name" value="ABC_Ni/Peptide_Import"/>
</dbReference>
<evidence type="ECO:0000256" key="4">
    <source>
        <dbReference type="ARBA" id="ARBA00022475"/>
    </source>
</evidence>
<dbReference type="Pfam" id="PF00005">
    <property type="entry name" value="ABC_tran"/>
    <property type="match status" value="1"/>
</dbReference>
<keyword evidence="7" id="KW-0472">Membrane</keyword>
<dbReference type="InterPro" id="IPR027417">
    <property type="entry name" value="P-loop_NTPase"/>
</dbReference>
<keyword evidence="10" id="KW-1185">Reference proteome</keyword>
<reference evidence="9 10" key="1">
    <citation type="submission" date="2023-06" db="EMBL/GenBank/DDBJ databases">
        <title>Sporosarcina sp. nov., isolated from Korean traditional fermented seafood 'Jeotgal'.</title>
        <authorList>
            <person name="Yang A.-I."/>
            <person name="Shin N.-R."/>
        </authorList>
    </citation>
    <scope>NUCLEOTIDE SEQUENCE [LARGE SCALE GENOMIC DNA]</scope>
    <source>
        <strain evidence="9 10">KCTC3840</strain>
    </source>
</reference>
<dbReference type="InterPro" id="IPR003439">
    <property type="entry name" value="ABC_transporter-like_ATP-bd"/>
</dbReference>
<proteinExistence type="inferred from homology"/>
<evidence type="ECO:0000256" key="2">
    <source>
        <dbReference type="ARBA" id="ARBA00005417"/>
    </source>
</evidence>
<dbReference type="Pfam" id="PF08352">
    <property type="entry name" value="oligo_HPY"/>
    <property type="match status" value="1"/>
</dbReference>
<dbReference type="Gene3D" id="3.40.50.300">
    <property type="entry name" value="P-loop containing nucleotide triphosphate hydrolases"/>
    <property type="match status" value="1"/>
</dbReference>
<dbReference type="SUPFAM" id="SSF52540">
    <property type="entry name" value="P-loop containing nucleoside triphosphate hydrolases"/>
    <property type="match status" value="1"/>
</dbReference>
<evidence type="ECO:0000313" key="9">
    <source>
        <dbReference type="EMBL" id="MDW0108723.1"/>
    </source>
</evidence>
<dbReference type="InterPro" id="IPR003593">
    <property type="entry name" value="AAA+_ATPase"/>
</dbReference>
<evidence type="ECO:0000256" key="1">
    <source>
        <dbReference type="ARBA" id="ARBA00004202"/>
    </source>
</evidence>
<dbReference type="Proteomes" id="UP001280629">
    <property type="component" value="Unassembled WGS sequence"/>
</dbReference>
<accession>A0ABU4FVJ2</accession>
<keyword evidence="3" id="KW-0813">Transport</keyword>
<dbReference type="RefSeq" id="WP_317933943.1">
    <property type="nucleotide sequence ID" value="NZ_JAUBDH010000001.1"/>
</dbReference>
<comment type="caution">
    <text evidence="9">The sequence shown here is derived from an EMBL/GenBank/DDBJ whole genome shotgun (WGS) entry which is preliminary data.</text>
</comment>
<dbReference type="SMART" id="SM00382">
    <property type="entry name" value="AAA"/>
    <property type="match status" value="1"/>
</dbReference>
<dbReference type="NCBIfam" id="TIGR01727">
    <property type="entry name" value="oligo_HPY"/>
    <property type="match status" value="1"/>
</dbReference>
<feature type="domain" description="ABC transporter" evidence="8">
    <location>
        <begin position="6"/>
        <end position="257"/>
    </location>
</feature>
<gene>
    <name evidence="9" type="ORF">QT716_01530</name>
</gene>
<comment type="subcellular location">
    <subcellularLocation>
        <location evidence="1">Cell membrane</location>
        <topology evidence="1">Peripheral membrane protein</topology>
    </subcellularLocation>
</comment>
<evidence type="ECO:0000259" key="8">
    <source>
        <dbReference type="PROSITE" id="PS50893"/>
    </source>
</evidence>
<dbReference type="PANTHER" id="PTHR43297:SF2">
    <property type="entry name" value="DIPEPTIDE TRANSPORT ATP-BINDING PROTEIN DPPD"/>
    <property type="match status" value="1"/>
</dbReference>
<dbReference type="PROSITE" id="PS50893">
    <property type="entry name" value="ABC_TRANSPORTER_2"/>
    <property type="match status" value="1"/>
</dbReference>
<dbReference type="CDD" id="cd03257">
    <property type="entry name" value="ABC_NikE_OppD_transporters"/>
    <property type="match status" value="1"/>
</dbReference>
<name>A0ABU4FVJ2_9BACL</name>